<evidence type="ECO:0000313" key="1">
    <source>
        <dbReference type="EMBL" id="GFR83263.1"/>
    </source>
</evidence>
<sequence length="207" mass="22937">MNHHAYDLPTTVQISTYALSSWLIQPLILNFRNWRVSERRAHLSASSSITNNSVSADTKLGRIFHGLIKAVERLHKRNGAVVCVVRGLVVDTRLSDREVSGSSPAFGSWADLLKRLRLSREQERISGLIITGQYSARTAVIFPITGAYADDQQQSDLQQYPDQTTTATAGGGGGVVVVNRLFTRGLYLCGQEISKPRHSRRLSPPYM</sequence>
<dbReference type="AlphaFoldDB" id="A0AAV4GCN1"/>
<reference evidence="1 2" key="1">
    <citation type="journal article" date="2021" name="Elife">
        <title>Chloroplast acquisition without the gene transfer in kleptoplastic sea slugs, Plakobranchus ocellatus.</title>
        <authorList>
            <person name="Maeda T."/>
            <person name="Takahashi S."/>
            <person name="Yoshida T."/>
            <person name="Shimamura S."/>
            <person name="Takaki Y."/>
            <person name="Nagai Y."/>
            <person name="Toyoda A."/>
            <person name="Suzuki Y."/>
            <person name="Arimoto A."/>
            <person name="Ishii H."/>
            <person name="Satoh N."/>
            <person name="Nishiyama T."/>
            <person name="Hasebe M."/>
            <person name="Maruyama T."/>
            <person name="Minagawa J."/>
            <person name="Obokata J."/>
            <person name="Shigenobu S."/>
        </authorList>
    </citation>
    <scope>NUCLEOTIDE SEQUENCE [LARGE SCALE GENOMIC DNA]</scope>
</reference>
<protein>
    <submittedName>
        <fullName evidence="1">Uncharacterized protein</fullName>
    </submittedName>
</protein>
<evidence type="ECO:0000313" key="2">
    <source>
        <dbReference type="Proteomes" id="UP000762676"/>
    </source>
</evidence>
<comment type="caution">
    <text evidence="1">The sequence shown here is derived from an EMBL/GenBank/DDBJ whole genome shotgun (WGS) entry which is preliminary data.</text>
</comment>
<name>A0AAV4GCN1_9GAST</name>
<organism evidence="1 2">
    <name type="scientific">Elysia marginata</name>
    <dbReference type="NCBI Taxonomy" id="1093978"/>
    <lineage>
        <taxon>Eukaryota</taxon>
        <taxon>Metazoa</taxon>
        <taxon>Spiralia</taxon>
        <taxon>Lophotrochozoa</taxon>
        <taxon>Mollusca</taxon>
        <taxon>Gastropoda</taxon>
        <taxon>Heterobranchia</taxon>
        <taxon>Euthyneura</taxon>
        <taxon>Panpulmonata</taxon>
        <taxon>Sacoglossa</taxon>
        <taxon>Placobranchoidea</taxon>
        <taxon>Plakobranchidae</taxon>
        <taxon>Elysia</taxon>
    </lineage>
</organism>
<dbReference type="Proteomes" id="UP000762676">
    <property type="component" value="Unassembled WGS sequence"/>
</dbReference>
<gene>
    <name evidence="1" type="ORF">ElyMa_002385600</name>
</gene>
<keyword evidence="2" id="KW-1185">Reference proteome</keyword>
<accession>A0AAV4GCN1</accession>
<dbReference type="EMBL" id="BMAT01004920">
    <property type="protein sequence ID" value="GFR83263.1"/>
    <property type="molecule type" value="Genomic_DNA"/>
</dbReference>
<proteinExistence type="predicted"/>